<dbReference type="EMBL" id="BLAL01000059">
    <property type="protein sequence ID" value="GES82067.1"/>
    <property type="molecule type" value="Genomic_DNA"/>
</dbReference>
<organism evidence="1 2">
    <name type="scientific">Rhizophagus clarus</name>
    <dbReference type="NCBI Taxonomy" id="94130"/>
    <lineage>
        <taxon>Eukaryota</taxon>
        <taxon>Fungi</taxon>
        <taxon>Fungi incertae sedis</taxon>
        <taxon>Mucoromycota</taxon>
        <taxon>Glomeromycotina</taxon>
        <taxon>Glomeromycetes</taxon>
        <taxon>Glomerales</taxon>
        <taxon>Glomeraceae</taxon>
        <taxon>Rhizophagus</taxon>
    </lineage>
</organism>
<sequence>MGRIYKYGSKVNTYSYYLAQISNKQVKYYGRRAGYYKGELIVTKDELATIKDKLDATKNKVDVMEIRLAVLGNTINDLTDIKARIELLRTYRDWVRKFFKNLIIRLGGKNEWYDVKKSIPDYYDYNMNISNRKCINELNNILNGINMNIDDLELLLEIKGESNDAFYKNWQKIEKAKEGLTKKFPDNMEKYKNLLQKLFDASGT</sequence>
<evidence type="ECO:0000313" key="2">
    <source>
        <dbReference type="Proteomes" id="UP000615446"/>
    </source>
</evidence>
<protein>
    <submittedName>
        <fullName evidence="1">Uncharacterized protein</fullName>
    </submittedName>
</protein>
<dbReference type="Proteomes" id="UP000615446">
    <property type="component" value="Unassembled WGS sequence"/>
</dbReference>
<gene>
    <name evidence="1" type="ORF">RCL2_000929700</name>
</gene>
<proteinExistence type="predicted"/>
<dbReference type="AlphaFoldDB" id="A0A8H3LAJ9"/>
<comment type="caution">
    <text evidence="1">The sequence shown here is derived from an EMBL/GenBank/DDBJ whole genome shotgun (WGS) entry which is preliminary data.</text>
</comment>
<accession>A0A8H3LAJ9</accession>
<evidence type="ECO:0000313" key="1">
    <source>
        <dbReference type="EMBL" id="GES82067.1"/>
    </source>
</evidence>
<reference evidence="1" key="1">
    <citation type="submission" date="2019-10" db="EMBL/GenBank/DDBJ databases">
        <title>Conservation and host-specific expression of non-tandemly repeated heterogenous ribosome RNA gene in arbuscular mycorrhizal fungi.</title>
        <authorList>
            <person name="Maeda T."/>
            <person name="Kobayashi Y."/>
            <person name="Nakagawa T."/>
            <person name="Ezawa T."/>
            <person name="Yamaguchi K."/>
            <person name="Bino T."/>
            <person name="Nishimoto Y."/>
            <person name="Shigenobu S."/>
            <person name="Kawaguchi M."/>
        </authorList>
    </citation>
    <scope>NUCLEOTIDE SEQUENCE</scope>
    <source>
        <strain evidence="1">HR1</strain>
    </source>
</reference>
<name>A0A8H3LAJ9_9GLOM</name>